<dbReference type="Pfam" id="PF10982">
    <property type="entry name" value="DUF2789"/>
    <property type="match status" value="1"/>
</dbReference>
<evidence type="ECO:0000313" key="2">
    <source>
        <dbReference type="Proteomes" id="UP000190322"/>
    </source>
</evidence>
<dbReference type="EMBL" id="MUXT01000004">
    <property type="protein sequence ID" value="OOR84438.1"/>
    <property type="molecule type" value="Genomic_DNA"/>
</dbReference>
<dbReference type="InterPro" id="IPR021250">
    <property type="entry name" value="DUF2789"/>
</dbReference>
<proteinExistence type="predicted"/>
<dbReference type="RefSeq" id="WP_078255518.1">
    <property type="nucleotide sequence ID" value="NZ_MUXT01000004.1"/>
</dbReference>
<evidence type="ECO:0008006" key="3">
    <source>
        <dbReference type="Google" id="ProtNLM"/>
    </source>
</evidence>
<dbReference type="InterPro" id="IPR038086">
    <property type="entry name" value="DUF2789_sf"/>
</dbReference>
<dbReference type="Gene3D" id="1.10.10.1130">
    <property type="entry name" value="Uncharacterised protein PF10982, DUF2789"/>
    <property type="match status" value="1"/>
</dbReference>
<protein>
    <recommendedName>
        <fullName evidence="3">DUF2789 domain-containing protein</fullName>
    </recommendedName>
</protein>
<comment type="caution">
    <text evidence="1">The sequence shown here is derived from an EMBL/GenBank/DDBJ whole genome shotgun (WGS) entry which is preliminary data.</text>
</comment>
<evidence type="ECO:0000313" key="1">
    <source>
        <dbReference type="EMBL" id="OOR84438.1"/>
    </source>
</evidence>
<gene>
    <name evidence="1" type="ORF">B0180_02370</name>
</gene>
<reference evidence="1 2" key="1">
    <citation type="submission" date="2017-02" db="EMBL/GenBank/DDBJ databases">
        <title>Draft genome sequence of Moraxella canis CCUG 8415A type strain.</title>
        <authorList>
            <person name="Engstrom-Jakobsson H."/>
            <person name="Salva-Serra F."/>
            <person name="Thorell K."/>
            <person name="Gonzales-Siles L."/>
            <person name="Karlsson R."/>
            <person name="Boulund F."/>
            <person name="Engstrand L."/>
            <person name="Moore E."/>
        </authorList>
    </citation>
    <scope>NUCLEOTIDE SEQUENCE [LARGE SCALE GENOMIC DNA]</scope>
    <source>
        <strain evidence="1 2">CCUG 8415A</strain>
    </source>
</reference>
<sequence length="81" mass="9473">MLGDIEYTMNELFAQLGLESSDEAIEQFIAQNQLDEETNLKNAPFWSDSQRAFIQEEWKKDAVWALVLDELNARLHEDQEL</sequence>
<dbReference type="Proteomes" id="UP000190322">
    <property type="component" value="Unassembled WGS sequence"/>
</dbReference>
<dbReference type="AlphaFoldDB" id="A0A1S9ZM09"/>
<name>A0A1S9ZM09_9GAMM</name>
<organism evidence="1 2">
    <name type="scientific">Moraxella canis</name>
    <dbReference type="NCBI Taxonomy" id="90239"/>
    <lineage>
        <taxon>Bacteria</taxon>
        <taxon>Pseudomonadati</taxon>
        <taxon>Pseudomonadota</taxon>
        <taxon>Gammaproteobacteria</taxon>
        <taxon>Moraxellales</taxon>
        <taxon>Moraxellaceae</taxon>
        <taxon>Moraxella</taxon>
    </lineage>
</organism>
<accession>A0A1S9ZM09</accession>